<dbReference type="AlphaFoldDB" id="A0A0D2GQ16"/>
<protein>
    <submittedName>
        <fullName evidence="1">Uncharacterized protein</fullName>
    </submittedName>
</protein>
<organism evidence="1 2">
    <name type="scientific">candidate division TM6 bacterium JCVI TM6SC1</name>
    <dbReference type="NCBI Taxonomy" id="1306947"/>
    <lineage>
        <taxon>Bacteria</taxon>
        <taxon>Candidatus Babelota</taxon>
        <taxon>Vermiphilus</taxon>
    </lineage>
</organism>
<keyword evidence="2" id="KW-1185">Reference proteome</keyword>
<evidence type="ECO:0000313" key="2">
    <source>
        <dbReference type="Proteomes" id="UP000032214"/>
    </source>
</evidence>
<gene>
    <name evidence="1" type="ORF">J120_00740</name>
</gene>
<reference evidence="1 2" key="1">
    <citation type="journal article" date="2013" name="Proc. Natl. Acad. Sci. U.S.A.">
        <title>Candidate phylum TM6 genome recovered from a hospital sink biofilm provides genomic insights into this uncultivated phylum.</title>
        <authorList>
            <person name="McLean J.S."/>
            <person name="Lombardo M.J."/>
            <person name="Badger J.H."/>
            <person name="Edlund A."/>
            <person name="Novotny M."/>
            <person name="Yee-Greenbaum J."/>
            <person name="Vyahhi N."/>
            <person name="Hall A.P."/>
            <person name="Yang Y."/>
            <person name="Dupont C.L."/>
            <person name="Ziegler M.G."/>
            <person name="Chitsaz H."/>
            <person name="Allen A.E."/>
            <person name="Yooseph S."/>
            <person name="Tesler G."/>
            <person name="Pevzner P.A."/>
            <person name="Friedman R.M."/>
            <person name="Nealson K.H."/>
            <person name="Venter J.C."/>
            <person name="Lasken R.S."/>
        </authorList>
    </citation>
    <scope>NUCLEOTIDE SEQUENCE [LARGE SCALE GENOMIC DNA]</scope>
    <source>
        <strain evidence="1 2">TM6SC1</strain>
    </source>
</reference>
<dbReference type="Proteomes" id="UP000032214">
    <property type="component" value="Unassembled WGS sequence"/>
</dbReference>
<comment type="caution">
    <text evidence="1">The sequence shown here is derived from an EMBL/GenBank/DDBJ whole genome shotgun (WGS) entry which is preliminary data.</text>
</comment>
<dbReference type="EMBL" id="ARQD01000001">
    <property type="protein sequence ID" value="KIX85489.1"/>
    <property type="molecule type" value="Genomic_DNA"/>
</dbReference>
<evidence type="ECO:0000313" key="1">
    <source>
        <dbReference type="EMBL" id="KIX85489.1"/>
    </source>
</evidence>
<accession>A0A0D2GQ16</accession>
<name>A0A0D2GQ16_9BACT</name>
<proteinExistence type="predicted"/>
<sequence length="170" mass="19713">MNKSLKILITIYVLIVTGMCGHDYQAVSQKDSITVYCNTLSAALYHADKVTINRLLTNCDQVKASYRYVHPTECVSNIYHSFLFHIIRDVYNTNYTPLSNSQVEYYIDLYSWDCIAHALYLGDINQVKILIKNLEKHNRVSQVINSCQYKGSYLRDIARRHCKDALKLLH</sequence>